<dbReference type="Proteomes" id="UP001055811">
    <property type="component" value="Linkage Group LG03"/>
</dbReference>
<accession>A0ACB9F1K3</accession>
<reference evidence="1 2" key="2">
    <citation type="journal article" date="2022" name="Mol. Ecol. Resour.">
        <title>The genomes of chicory, endive, great burdock and yacon provide insights into Asteraceae paleo-polyploidization history and plant inulin production.</title>
        <authorList>
            <person name="Fan W."/>
            <person name="Wang S."/>
            <person name="Wang H."/>
            <person name="Wang A."/>
            <person name="Jiang F."/>
            <person name="Liu H."/>
            <person name="Zhao H."/>
            <person name="Xu D."/>
            <person name="Zhang Y."/>
        </authorList>
    </citation>
    <scope>NUCLEOTIDE SEQUENCE [LARGE SCALE GENOMIC DNA]</scope>
    <source>
        <strain evidence="2">cv. Punajuju</strain>
        <tissue evidence="1">Leaves</tissue>
    </source>
</reference>
<gene>
    <name evidence="1" type="ORF">L2E82_14543</name>
</gene>
<proteinExistence type="predicted"/>
<name>A0ACB9F1K3_CICIN</name>
<reference evidence="2" key="1">
    <citation type="journal article" date="2022" name="Mol. Ecol. Resour.">
        <title>The genomes of chicory, endive, great burdock and yacon provide insights into Asteraceae palaeo-polyploidization history and plant inulin production.</title>
        <authorList>
            <person name="Fan W."/>
            <person name="Wang S."/>
            <person name="Wang H."/>
            <person name="Wang A."/>
            <person name="Jiang F."/>
            <person name="Liu H."/>
            <person name="Zhao H."/>
            <person name="Xu D."/>
            <person name="Zhang Y."/>
        </authorList>
    </citation>
    <scope>NUCLEOTIDE SEQUENCE [LARGE SCALE GENOMIC DNA]</scope>
    <source>
        <strain evidence="2">cv. Punajuju</strain>
    </source>
</reference>
<evidence type="ECO:0000313" key="1">
    <source>
        <dbReference type="EMBL" id="KAI3764532.1"/>
    </source>
</evidence>
<evidence type="ECO:0000313" key="2">
    <source>
        <dbReference type="Proteomes" id="UP001055811"/>
    </source>
</evidence>
<protein>
    <submittedName>
        <fullName evidence="1">Uncharacterized protein</fullName>
    </submittedName>
</protein>
<keyword evidence="2" id="KW-1185">Reference proteome</keyword>
<sequence length="68" mass="7455">MESSMDRSELRALFSVTGTTCSACSGSVEKVVKRFPGMKEAVIDVLNNRAQVMFYPSYVNMTSSIPAQ</sequence>
<dbReference type="EMBL" id="CM042011">
    <property type="protein sequence ID" value="KAI3764532.1"/>
    <property type="molecule type" value="Genomic_DNA"/>
</dbReference>
<organism evidence="1 2">
    <name type="scientific">Cichorium intybus</name>
    <name type="common">Chicory</name>
    <dbReference type="NCBI Taxonomy" id="13427"/>
    <lineage>
        <taxon>Eukaryota</taxon>
        <taxon>Viridiplantae</taxon>
        <taxon>Streptophyta</taxon>
        <taxon>Embryophyta</taxon>
        <taxon>Tracheophyta</taxon>
        <taxon>Spermatophyta</taxon>
        <taxon>Magnoliopsida</taxon>
        <taxon>eudicotyledons</taxon>
        <taxon>Gunneridae</taxon>
        <taxon>Pentapetalae</taxon>
        <taxon>asterids</taxon>
        <taxon>campanulids</taxon>
        <taxon>Asterales</taxon>
        <taxon>Asteraceae</taxon>
        <taxon>Cichorioideae</taxon>
        <taxon>Cichorieae</taxon>
        <taxon>Cichoriinae</taxon>
        <taxon>Cichorium</taxon>
    </lineage>
</organism>
<comment type="caution">
    <text evidence="1">The sequence shown here is derived from an EMBL/GenBank/DDBJ whole genome shotgun (WGS) entry which is preliminary data.</text>
</comment>